<organism evidence="2 3">
    <name type="scientific">Meloidogyne graminicola</name>
    <dbReference type="NCBI Taxonomy" id="189291"/>
    <lineage>
        <taxon>Eukaryota</taxon>
        <taxon>Metazoa</taxon>
        <taxon>Ecdysozoa</taxon>
        <taxon>Nematoda</taxon>
        <taxon>Chromadorea</taxon>
        <taxon>Rhabditida</taxon>
        <taxon>Tylenchina</taxon>
        <taxon>Tylenchomorpha</taxon>
        <taxon>Tylenchoidea</taxon>
        <taxon>Meloidogynidae</taxon>
        <taxon>Meloidogyninae</taxon>
        <taxon>Meloidogyne</taxon>
    </lineage>
</organism>
<protein>
    <submittedName>
        <fullName evidence="2">Uncharacterized protein</fullName>
    </submittedName>
</protein>
<keyword evidence="1" id="KW-1133">Transmembrane helix</keyword>
<sequence length="49" mass="5772">MIKDMHKRITERIVILMVILMVVLMVQLTHLELMDNAIIYLEKSSIFKG</sequence>
<name>A0A8S9ZH86_9BILA</name>
<evidence type="ECO:0000256" key="1">
    <source>
        <dbReference type="SAM" id="Phobius"/>
    </source>
</evidence>
<keyword evidence="1" id="KW-0472">Membrane</keyword>
<dbReference type="Proteomes" id="UP000605970">
    <property type="component" value="Unassembled WGS sequence"/>
</dbReference>
<keyword evidence="3" id="KW-1185">Reference proteome</keyword>
<reference evidence="2" key="1">
    <citation type="journal article" date="2020" name="Ecol. Evol.">
        <title>Genome structure and content of the rice root-knot nematode (Meloidogyne graminicola).</title>
        <authorList>
            <person name="Phan N.T."/>
            <person name="Danchin E.G.J."/>
            <person name="Klopp C."/>
            <person name="Perfus-Barbeoch L."/>
            <person name="Kozlowski D.K."/>
            <person name="Koutsovoulos G.D."/>
            <person name="Lopez-Roques C."/>
            <person name="Bouchez O."/>
            <person name="Zahm M."/>
            <person name="Besnard G."/>
            <person name="Bellafiore S."/>
        </authorList>
    </citation>
    <scope>NUCLEOTIDE SEQUENCE</scope>
    <source>
        <strain evidence="2">VN-18</strain>
    </source>
</reference>
<evidence type="ECO:0000313" key="2">
    <source>
        <dbReference type="EMBL" id="KAF7632686.1"/>
    </source>
</evidence>
<dbReference type="EMBL" id="JABEBT010000096">
    <property type="protein sequence ID" value="KAF7632686.1"/>
    <property type="molecule type" value="Genomic_DNA"/>
</dbReference>
<accession>A0A8S9ZH86</accession>
<keyword evidence="1" id="KW-0812">Transmembrane</keyword>
<dbReference type="AlphaFoldDB" id="A0A8S9ZH86"/>
<comment type="caution">
    <text evidence="2">The sequence shown here is derived from an EMBL/GenBank/DDBJ whole genome shotgun (WGS) entry which is preliminary data.</text>
</comment>
<evidence type="ECO:0000313" key="3">
    <source>
        <dbReference type="Proteomes" id="UP000605970"/>
    </source>
</evidence>
<proteinExistence type="predicted"/>
<gene>
    <name evidence="2" type="ORF">Mgra_00007907</name>
</gene>
<feature type="transmembrane region" description="Helical" evidence="1">
    <location>
        <begin position="12"/>
        <end position="31"/>
    </location>
</feature>